<name>A0A124GQZ3_PENFR</name>
<proteinExistence type="predicted"/>
<dbReference type="EMBL" id="LLXE01000212">
    <property type="protein sequence ID" value="KUM59663.1"/>
    <property type="molecule type" value="Genomic_DNA"/>
</dbReference>
<evidence type="ECO:0000313" key="2">
    <source>
        <dbReference type="Proteomes" id="UP000055045"/>
    </source>
</evidence>
<sequence length="51" mass="5302">NIKLVPKDGAGSYNELAIKMEAVALGVVVQFQTLDSRKDMCSVAGADASCS</sequence>
<reference evidence="1 2" key="1">
    <citation type="submission" date="2015-10" db="EMBL/GenBank/DDBJ databases">
        <title>Genome sequencing of Penicillium freii.</title>
        <authorList>
            <person name="Nguyen H.D."/>
            <person name="Visagie C.M."/>
            <person name="Seifert K.A."/>
        </authorList>
    </citation>
    <scope>NUCLEOTIDE SEQUENCE [LARGE SCALE GENOMIC DNA]</scope>
    <source>
        <strain evidence="1 2">DAOM 242723</strain>
    </source>
</reference>
<dbReference type="Proteomes" id="UP000055045">
    <property type="component" value="Unassembled WGS sequence"/>
</dbReference>
<feature type="non-terminal residue" evidence="1">
    <location>
        <position position="1"/>
    </location>
</feature>
<keyword evidence="2" id="KW-1185">Reference proteome</keyword>
<accession>A0A124GQZ3</accession>
<comment type="caution">
    <text evidence="1">The sequence shown here is derived from an EMBL/GenBank/DDBJ whole genome shotgun (WGS) entry which is preliminary data.</text>
</comment>
<organism evidence="1 2">
    <name type="scientific">Penicillium freii</name>
    <dbReference type="NCBI Taxonomy" id="48697"/>
    <lineage>
        <taxon>Eukaryota</taxon>
        <taxon>Fungi</taxon>
        <taxon>Dikarya</taxon>
        <taxon>Ascomycota</taxon>
        <taxon>Pezizomycotina</taxon>
        <taxon>Eurotiomycetes</taxon>
        <taxon>Eurotiomycetidae</taxon>
        <taxon>Eurotiales</taxon>
        <taxon>Aspergillaceae</taxon>
        <taxon>Penicillium</taxon>
    </lineage>
</organism>
<dbReference type="AlphaFoldDB" id="A0A124GQZ3"/>
<protein>
    <submittedName>
        <fullName evidence="1">Uncharacterized protein</fullName>
    </submittedName>
</protein>
<gene>
    <name evidence="1" type="ORF">ACN42_g7475</name>
</gene>
<evidence type="ECO:0000313" key="1">
    <source>
        <dbReference type="EMBL" id="KUM59663.1"/>
    </source>
</evidence>